<dbReference type="PANTHER" id="PTHR43174:SF2">
    <property type="entry name" value="UDP-N-ACETYLGLUCOSAMINE 2-EPIMERASE"/>
    <property type="match status" value="1"/>
</dbReference>
<feature type="domain" description="UDP-N-acetylglucosamine 2-epimerase" evidence="5">
    <location>
        <begin position="22"/>
        <end position="372"/>
    </location>
</feature>
<sequence length="376" mass="42590">MKTLTVFGTRPEAIKLAPVLHELQKFSEITSRVCVTAQHREMLDQVLKIFEIKPDYDLNLMRPNQSLYQLTSDALVALESIIQRERPDVVITQGDTTTAFVASLAAFYAHIPIARVEAGLRTHNKYSPFPEEINRVLADQIADLHFAPTERAKENLLREGVSSETIFVTGNTVIDALQQIWARVKDRDLHGQFPVPSEIFSQIERGEKRLVLITGHRRESFGPEFESICLGLKKIAHNYTDVVLIYPVHLNPNVRAPVRKILSETERVFLIEPLEYERFVWLMGRAYLILTDSGGIQEEAPALGKPVLVMRRVTERPEAIEAGTAKLAGTDSERIFAEAARLLEDRDAYEQMARAVNPFGDGHAAERIVKIVRERF</sequence>
<dbReference type="Gene3D" id="3.40.50.2000">
    <property type="entry name" value="Glycogen Phosphorylase B"/>
    <property type="match status" value="2"/>
</dbReference>
<evidence type="ECO:0000256" key="3">
    <source>
        <dbReference type="ARBA" id="ARBA00038858"/>
    </source>
</evidence>
<dbReference type="GO" id="GO:0008761">
    <property type="term" value="F:UDP-N-acetylglucosamine 2-epimerase activity"/>
    <property type="evidence" value="ECO:0007669"/>
    <property type="project" value="UniProtKB-EC"/>
</dbReference>
<evidence type="ECO:0000313" key="6">
    <source>
        <dbReference type="EMBL" id="BAL52995.1"/>
    </source>
</evidence>
<evidence type="ECO:0000256" key="2">
    <source>
        <dbReference type="ARBA" id="ARBA00038209"/>
    </source>
</evidence>
<dbReference type="PANTHER" id="PTHR43174">
    <property type="entry name" value="UDP-N-ACETYLGLUCOSAMINE 2-EPIMERASE"/>
    <property type="match status" value="1"/>
</dbReference>
<reference evidence="6" key="1">
    <citation type="journal article" date="2005" name="Environ. Microbiol.">
        <title>Genetic and functional properties of uncultivated thermophilic crenarchaeotes from a subsurface gold mine as revealed by analysis of genome fragments.</title>
        <authorList>
            <person name="Nunoura T."/>
            <person name="Hirayama H."/>
            <person name="Takami H."/>
            <person name="Oida H."/>
            <person name="Nishi S."/>
            <person name="Shimamura S."/>
            <person name="Suzuki Y."/>
            <person name="Inagaki F."/>
            <person name="Takai K."/>
            <person name="Nealson K.H."/>
            <person name="Horikoshi K."/>
        </authorList>
    </citation>
    <scope>NUCLEOTIDE SEQUENCE</scope>
</reference>
<dbReference type="SUPFAM" id="SSF53756">
    <property type="entry name" value="UDP-Glycosyltransferase/glycogen phosphorylase"/>
    <property type="match status" value="1"/>
</dbReference>
<dbReference type="FunFam" id="3.40.50.2000:FF:000043">
    <property type="entry name" value="UDP-N-acetylglucosamine 2-epimerase"/>
    <property type="match status" value="1"/>
</dbReference>
<dbReference type="InterPro" id="IPR003331">
    <property type="entry name" value="UDP_GlcNAc_Epimerase_2_dom"/>
</dbReference>
<dbReference type="EMBL" id="AP011645">
    <property type="protein sequence ID" value="BAL52995.1"/>
    <property type="molecule type" value="Genomic_DNA"/>
</dbReference>
<protein>
    <recommendedName>
        <fullName evidence="3">UDP-N-acetylglucosamine 2-epimerase (non-hydrolyzing)</fullName>
        <ecNumber evidence="3">5.1.3.14</ecNumber>
    </recommendedName>
</protein>
<dbReference type="CDD" id="cd03786">
    <property type="entry name" value="GTB_UDP-GlcNAc_2-Epimerase"/>
    <property type="match status" value="1"/>
</dbReference>
<evidence type="ECO:0000259" key="5">
    <source>
        <dbReference type="Pfam" id="PF02350"/>
    </source>
</evidence>
<dbReference type="NCBIfam" id="TIGR00236">
    <property type="entry name" value="wecB"/>
    <property type="match status" value="1"/>
</dbReference>
<reference evidence="6" key="2">
    <citation type="journal article" date="2012" name="PLoS ONE">
        <title>A Deeply Branching Thermophilic Bacterium with an Ancient Acetyl-CoA Pathway Dominates a Subsurface Ecosystem.</title>
        <authorList>
            <person name="Takami H."/>
            <person name="Noguchi H."/>
            <person name="Takaki Y."/>
            <person name="Uchiyama I."/>
            <person name="Toyoda A."/>
            <person name="Nishi S."/>
            <person name="Chee G.-J."/>
            <person name="Arai W."/>
            <person name="Nunoura T."/>
            <person name="Itoh T."/>
            <person name="Hattori M."/>
            <person name="Takai K."/>
        </authorList>
    </citation>
    <scope>NUCLEOTIDE SEQUENCE</scope>
</reference>
<accession>H5SA09</accession>
<evidence type="ECO:0000256" key="4">
    <source>
        <dbReference type="RuleBase" id="RU003513"/>
    </source>
</evidence>
<dbReference type="AlphaFoldDB" id="H5SA09"/>
<evidence type="ECO:0000256" key="1">
    <source>
        <dbReference type="ARBA" id="ARBA00023235"/>
    </source>
</evidence>
<keyword evidence="1 4" id="KW-0413">Isomerase</keyword>
<gene>
    <name evidence="6" type="ORF">HGMM_F04A11C13</name>
</gene>
<dbReference type="Pfam" id="PF02350">
    <property type="entry name" value="Epimerase_2"/>
    <property type="match status" value="1"/>
</dbReference>
<name>H5SA09_9BACT</name>
<organism evidence="6">
    <name type="scientific">uncultured Acetothermia bacterium</name>
    <dbReference type="NCBI Taxonomy" id="236499"/>
    <lineage>
        <taxon>Bacteria</taxon>
        <taxon>Candidatus Bipolaricaulota</taxon>
        <taxon>environmental samples</taxon>
    </lineage>
</organism>
<dbReference type="EC" id="5.1.3.14" evidence="3"/>
<dbReference type="InterPro" id="IPR029767">
    <property type="entry name" value="WecB-like"/>
</dbReference>
<comment type="similarity">
    <text evidence="2 4">Belongs to the UDP-N-acetylglucosamine 2-epimerase family.</text>
</comment>
<proteinExistence type="inferred from homology"/>